<keyword evidence="1" id="KW-1185">Reference proteome</keyword>
<organism evidence="1 2">
    <name type="scientific">Meloidogyne incognita</name>
    <name type="common">Southern root-knot nematode worm</name>
    <name type="synonym">Oxyuris incognita</name>
    <dbReference type="NCBI Taxonomy" id="6306"/>
    <lineage>
        <taxon>Eukaryota</taxon>
        <taxon>Metazoa</taxon>
        <taxon>Ecdysozoa</taxon>
        <taxon>Nematoda</taxon>
        <taxon>Chromadorea</taxon>
        <taxon>Rhabditida</taxon>
        <taxon>Tylenchina</taxon>
        <taxon>Tylenchomorpha</taxon>
        <taxon>Tylenchoidea</taxon>
        <taxon>Meloidogynidae</taxon>
        <taxon>Meloidogyninae</taxon>
        <taxon>Meloidogyne</taxon>
        <taxon>Meloidogyne incognita group</taxon>
    </lineage>
</organism>
<proteinExistence type="predicted"/>
<accession>A0A914N704</accession>
<reference evidence="2" key="1">
    <citation type="submission" date="2022-11" db="UniProtKB">
        <authorList>
            <consortium name="WormBaseParasite"/>
        </authorList>
    </citation>
    <scope>IDENTIFICATION</scope>
</reference>
<protein>
    <submittedName>
        <fullName evidence="2">Uncharacterized protein</fullName>
    </submittedName>
</protein>
<evidence type="ECO:0000313" key="1">
    <source>
        <dbReference type="Proteomes" id="UP000887563"/>
    </source>
</evidence>
<name>A0A914N704_MELIC</name>
<dbReference type="Gene3D" id="3.40.30.10">
    <property type="entry name" value="Glutaredoxin"/>
    <property type="match status" value="1"/>
</dbReference>
<dbReference type="WBParaSite" id="Minc3s03311g33486">
    <property type="protein sequence ID" value="Minc3s03311g33486"/>
    <property type="gene ID" value="Minc3s03311g33486"/>
</dbReference>
<dbReference type="AlphaFoldDB" id="A0A914N704"/>
<dbReference type="Proteomes" id="UP000887563">
    <property type="component" value="Unplaced"/>
</dbReference>
<sequence length="68" mass="8397">MSVSGYLRRIQADIRRHLRYYLYSYPKSNIYIREIDIVVYVPKKLHNKFEPSFFHYDGNYDTDKIKNF</sequence>
<evidence type="ECO:0000313" key="2">
    <source>
        <dbReference type="WBParaSite" id="Minc3s03311g33486"/>
    </source>
</evidence>